<feature type="domain" description="PDZ" evidence="4">
    <location>
        <begin position="443"/>
        <end position="509"/>
    </location>
</feature>
<feature type="compositionally biased region" description="Pro residues" evidence="3">
    <location>
        <begin position="70"/>
        <end position="81"/>
    </location>
</feature>
<keyword evidence="2" id="KW-0378">Hydrolase</keyword>
<accession>A0A6P2C4L8</accession>
<dbReference type="InterPro" id="IPR001940">
    <property type="entry name" value="Peptidase_S1C"/>
</dbReference>
<dbReference type="GO" id="GO:0004252">
    <property type="term" value="F:serine-type endopeptidase activity"/>
    <property type="evidence" value="ECO:0007669"/>
    <property type="project" value="InterPro"/>
</dbReference>
<dbReference type="InterPro" id="IPR001478">
    <property type="entry name" value="PDZ"/>
</dbReference>
<comment type="caution">
    <text evidence="5">The sequence shown here is derived from an EMBL/GenBank/DDBJ whole genome shotgun (WGS) entry which is preliminary data.</text>
</comment>
<feature type="region of interest" description="Disordered" evidence="3">
    <location>
        <begin position="1"/>
        <end position="106"/>
    </location>
</feature>
<dbReference type="PRINTS" id="PR00834">
    <property type="entry name" value="PROTEASES2C"/>
</dbReference>
<sequence length="549" mass="53952">MHDDESDGAQHGGWQPPEYVSPWIPASSPDDDESGSAPGGTRPGATGQAGDGNDTISFGQDRGHAYGPGGYPPGYPPPGYGPQPDYGQPGYGQPGYGQPGYGQAGYGQPGYGQYPWGGYGAPPPPPRSGFGRTLAYLAVAILAAGAGAGAAVALNHSSNSAPVSLGNGGSQVNPYGNGNGNANGNANPYPFPSSGNGSVPNGSSGNSGASGNSGTGSLNASALAKKVDPGIVDITSDLHYSDATAEGTGMVISSDGLVLTNNHVIDEATNVSATLVTSGKSYTAKVLGYDATDDVALLQLQGASGLKTVTMSDSSKAKVHDAVLALGNAGGRGGLPSTAQGTIQALNQSIEASDSGARTTEKLHGMIETNAPIQQGDSGGPLVNGSGAVIGMNTAANSTGYGNYSTATTGFAIPINSALTIANQIKSGQAKGSVHIGLAGFMGVNVADASKPSNCNTGGDGFGGLGGGQQPAVSSGALICQVYPDAPASKGGLASGDVITSVNGSAISSADGLTKFTSGSHPGDAFAINYVDAYGAHHSATVTLTGWAK</sequence>
<dbReference type="AlphaFoldDB" id="A0A6P2C4L8"/>
<keyword evidence="1" id="KW-0645">Protease</keyword>
<dbReference type="InterPro" id="IPR009003">
    <property type="entry name" value="Peptidase_S1_PA"/>
</dbReference>
<organism evidence="5 6">
    <name type="scientific">Trebonia kvetii</name>
    <dbReference type="NCBI Taxonomy" id="2480626"/>
    <lineage>
        <taxon>Bacteria</taxon>
        <taxon>Bacillati</taxon>
        <taxon>Actinomycetota</taxon>
        <taxon>Actinomycetes</taxon>
        <taxon>Streptosporangiales</taxon>
        <taxon>Treboniaceae</taxon>
        <taxon>Trebonia</taxon>
    </lineage>
</organism>
<dbReference type="Pfam" id="PF13365">
    <property type="entry name" value="Trypsin_2"/>
    <property type="match status" value="1"/>
</dbReference>
<dbReference type="RefSeq" id="WP_145850922.1">
    <property type="nucleotide sequence ID" value="NZ_RPFW01000001.1"/>
</dbReference>
<dbReference type="PROSITE" id="PS50106">
    <property type="entry name" value="PDZ"/>
    <property type="match status" value="1"/>
</dbReference>
<keyword evidence="6" id="KW-1185">Reference proteome</keyword>
<dbReference type="InterPro" id="IPR036034">
    <property type="entry name" value="PDZ_sf"/>
</dbReference>
<evidence type="ECO:0000313" key="5">
    <source>
        <dbReference type="EMBL" id="TVZ06168.1"/>
    </source>
</evidence>
<dbReference type="Pfam" id="PF13180">
    <property type="entry name" value="PDZ_2"/>
    <property type="match status" value="1"/>
</dbReference>
<dbReference type="PANTHER" id="PTHR43343:SF3">
    <property type="entry name" value="PROTEASE DO-LIKE 8, CHLOROPLASTIC"/>
    <property type="match status" value="1"/>
</dbReference>
<dbReference type="Gene3D" id="2.30.42.10">
    <property type="match status" value="1"/>
</dbReference>
<evidence type="ECO:0000313" key="6">
    <source>
        <dbReference type="Proteomes" id="UP000460272"/>
    </source>
</evidence>
<dbReference type="SUPFAM" id="SSF50494">
    <property type="entry name" value="Trypsin-like serine proteases"/>
    <property type="match status" value="1"/>
</dbReference>
<dbReference type="PANTHER" id="PTHR43343">
    <property type="entry name" value="PEPTIDASE S12"/>
    <property type="match status" value="1"/>
</dbReference>
<evidence type="ECO:0000256" key="1">
    <source>
        <dbReference type="ARBA" id="ARBA00022670"/>
    </source>
</evidence>
<feature type="compositionally biased region" description="Gly residues" evidence="3">
    <location>
        <begin position="89"/>
        <end position="106"/>
    </location>
</feature>
<feature type="region of interest" description="Disordered" evidence="3">
    <location>
        <begin position="165"/>
        <end position="217"/>
    </location>
</feature>
<protein>
    <submittedName>
        <fullName evidence="5">PDZ domain-containing protein</fullName>
    </submittedName>
</protein>
<dbReference type="Gene3D" id="2.40.10.120">
    <property type="match status" value="1"/>
</dbReference>
<dbReference type="SUPFAM" id="SSF50156">
    <property type="entry name" value="PDZ domain-like"/>
    <property type="match status" value="1"/>
</dbReference>
<gene>
    <name evidence="5" type="ORF">EAS64_01620</name>
</gene>
<reference evidence="5 6" key="1">
    <citation type="submission" date="2018-11" db="EMBL/GenBank/DDBJ databases">
        <title>Trebonia kvetii gen.nov., sp.nov., a novel acidophilic actinobacterium, and proposal of the new actinobacterial family Treboniaceae fam. nov.</title>
        <authorList>
            <person name="Rapoport D."/>
            <person name="Sagova-Mareckova M."/>
            <person name="Sedlacek I."/>
            <person name="Provaznik J."/>
            <person name="Kralova S."/>
            <person name="Pavlinic D."/>
            <person name="Benes V."/>
            <person name="Kopecky J."/>
        </authorList>
    </citation>
    <scope>NUCLEOTIDE SEQUENCE [LARGE SCALE GENOMIC DNA]</scope>
    <source>
        <strain evidence="5 6">15Tr583</strain>
    </source>
</reference>
<feature type="compositionally biased region" description="Low complexity" evidence="3">
    <location>
        <begin position="173"/>
        <end position="217"/>
    </location>
</feature>
<dbReference type="EMBL" id="RPFW01000001">
    <property type="protein sequence ID" value="TVZ06168.1"/>
    <property type="molecule type" value="Genomic_DNA"/>
</dbReference>
<dbReference type="InterPro" id="IPR051201">
    <property type="entry name" value="Chloro_Bact_Ser_Proteases"/>
</dbReference>
<dbReference type="SMART" id="SM00228">
    <property type="entry name" value="PDZ"/>
    <property type="match status" value="1"/>
</dbReference>
<dbReference type="OrthoDB" id="73775at2"/>
<name>A0A6P2C4L8_9ACTN</name>
<evidence type="ECO:0000256" key="3">
    <source>
        <dbReference type="SAM" id="MobiDB-lite"/>
    </source>
</evidence>
<dbReference type="GO" id="GO:0006508">
    <property type="term" value="P:proteolysis"/>
    <property type="evidence" value="ECO:0007669"/>
    <property type="project" value="UniProtKB-KW"/>
</dbReference>
<proteinExistence type="predicted"/>
<evidence type="ECO:0000256" key="2">
    <source>
        <dbReference type="ARBA" id="ARBA00022801"/>
    </source>
</evidence>
<evidence type="ECO:0000259" key="4">
    <source>
        <dbReference type="PROSITE" id="PS50106"/>
    </source>
</evidence>
<feature type="compositionally biased region" description="Gly residues" evidence="3">
    <location>
        <begin position="37"/>
        <end position="50"/>
    </location>
</feature>
<dbReference type="Proteomes" id="UP000460272">
    <property type="component" value="Unassembled WGS sequence"/>
</dbReference>